<dbReference type="GO" id="GO:0071111">
    <property type="term" value="F:cyclic-guanylate-specific phosphodiesterase activity"/>
    <property type="evidence" value="ECO:0007669"/>
    <property type="project" value="InterPro"/>
</dbReference>
<dbReference type="InterPro" id="IPR035919">
    <property type="entry name" value="EAL_sf"/>
</dbReference>
<feature type="domain" description="EAL" evidence="1">
    <location>
        <begin position="9"/>
        <end position="257"/>
    </location>
</feature>
<dbReference type="SUPFAM" id="SSF141868">
    <property type="entry name" value="EAL domain-like"/>
    <property type="match status" value="1"/>
</dbReference>
<proteinExistence type="predicted"/>
<sequence length="262" mass="28299">MNGKASRNDEGHKDLILRAIAEGGLGFATQWVHDAVNIERVFYAESLARVTEADGTVHAAGAFVSLLERQDRWFALDLHILDMVLSALVADETLVLGCNLSVSGLSQPDRFADIFSRITRRPELASRLIVEVTESYPLVGAAIERVKIIRSLGCRIAIDDFGSGFATPASLLQVTADIVKIDAAFLRDNRRGRDGHDSLFHLVGFASCFAPFVVVEGIETDAQLDAARAAGATHVQGFLLSKPVSLPKLRRHKGKIGLQGGA</sequence>
<dbReference type="RefSeq" id="WP_092855819.1">
    <property type="nucleotide sequence ID" value="NZ_FMAH01000059.1"/>
</dbReference>
<evidence type="ECO:0000313" key="2">
    <source>
        <dbReference type="EMBL" id="SCB47528.1"/>
    </source>
</evidence>
<dbReference type="SMART" id="SM00052">
    <property type="entry name" value="EAL"/>
    <property type="match status" value="1"/>
</dbReference>
<protein>
    <submittedName>
        <fullName evidence="2">EAL domain, c-di-GMP-specific phosphodiesterase class I (Or its enzymatically inactive variant)</fullName>
    </submittedName>
</protein>
<dbReference type="InterPro" id="IPR050706">
    <property type="entry name" value="Cyclic-di-GMP_PDE-like"/>
</dbReference>
<dbReference type="InterPro" id="IPR001633">
    <property type="entry name" value="EAL_dom"/>
</dbReference>
<dbReference type="PROSITE" id="PS50883">
    <property type="entry name" value="EAL"/>
    <property type="match status" value="1"/>
</dbReference>
<gene>
    <name evidence="2" type="ORF">GA0061102_105926</name>
</gene>
<dbReference type="Gene3D" id="3.20.20.450">
    <property type="entry name" value="EAL domain"/>
    <property type="match status" value="1"/>
</dbReference>
<dbReference type="AlphaFoldDB" id="A0A1C3X5L4"/>
<reference evidence="3" key="1">
    <citation type="submission" date="2016-08" db="EMBL/GenBank/DDBJ databases">
        <authorList>
            <person name="Varghese N."/>
            <person name="Submissions Spin"/>
        </authorList>
    </citation>
    <scope>NUCLEOTIDE SEQUENCE [LARGE SCALE GENOMIC DNA]</scope>
    <source>
        <strain evidence="3">HAMBI 2971</strain>
    </source>
</reference>
<name>A0A1C3X5L4_9HYPH</name>
<dbReference type="STRING" id="411945.GA0061102_105926"/>
<organism evidence="2 3">
    <name type="scientific">Rhizobium miluonense</name>
    <dbReference type="NCBI Taxonomy" id="411945"/>
    <lineage>
        <taxon>Bacteria</taxon>
        <taxon>Pseudomonadati</taxon>
        <taxon>Pseudomonadota</taxon>
        <taxon>Alphaproteobacteria</taxon>
        <taxon>Hyphomicrobiales</taxon>
        <taxon>Rhizobiaceae</taxon>
        <taxon>Rhizobium/Agrobacterium group</taxon>
        <taxon>Rhizobium</taxon>
    </lineage>
</organism>
<keyword evidence="3" id="KW-1185">Reference proteome</keyword>
<dbReference type="Proteomes" id="UP000199435">
    <property type="component" value="Unassembled WGS sequence"/>
</dbReference>
<dbReference type="Pfam" id="PF00563">
    <property type="entry name" value="EAL"/>
    <property type="match status" value="1"/>
</dbReference>
<dbReference type="PANTHER" id="PTHR33121:SF23">
    <property type="entry name" value="CYCLIC DI-GMP PHOSPHODIESTERASE PDEB"/>
    <property type="match status" value="1"/>
</dbReference>
<dbReference type="PANTHER" id="PTHR33121">
    <property type="entry name" value="CYCLIC DI-GMP PHOSPHODIESTERASE PDEF"/>
    <property type="match status" value="1"/>
</dbReference>
<dbReference type="CDD" id="cd01948">
    <property type="entry name" value="EAL"/>
    <property type="match status" value="1"/>
</dbReference>
<dbReference type="OrthoDB" id="23692at2"/>
<accession>A0A1C3X5L4</accession>
<dbReference type="EMBL" id="FMAH01000059">
    <property type="protein sequence ID" value="SCB47528.1"/>
    <property type="molecule type" value="Genomic_DNA"/>
</dbReference>
<evidence type="ECO:0000313" key="3">
    <source>
        <dbReference type="Proteomes" id="UP000199435"/>
    </source>
</evidence>
<evidence type="ECO:0000259" key="1">
    <source>
        <dbReference type="PROSITE" id="PS50883"/>
    </source>
</evidence>